<protein>
    <recommendedName>
        <fullName evidence="1">SGNH hydrolase-type esterase domain-containing protein</fullName>
    </recommendedName>
</protein>
<feature type="domain" description="SGNH hydrolase-type esterase" evidence="1">
    <location>
        <begin position="123"/>
        <end position="319"/>
    </location>
</feature>
<organism evidence="2 3">
    <name type="scientific">Chondrus crispus</name>
    <name type="common">Carrageen Irish moss</name>
    <name type="synonym">Polymorpha crispa</name>
    <dbReference type="NCBI Taxonomy" id="2769"/>
    <lineage>
        <taxon>Eukaryota</taxon>
        <taxon>Rhodophyta</taxon>
        <taxon>Florideophyceae</taxon>
        <taxon>Rhodymeniophycidae</taxon>
        <taxon>Gigartinales</taxon>
        <taxon>Gigartinaceae</taxon>
        <taxon>Chondrus</taxon>
    </lineage>
</organism>
<reference evidence="3" key="1">
    <citation type="journal article" date="2013" name="Proc. Natl. Acad. Sci. U.S.A.">
        <title>Genome structure and metabolic features in the red seaweed Chondrus crispus shed light on evolution of the Archaeplastida.</title>
        <authorList>
            <person name="Collen J."/>
            <person name="Porcel B."/>
            <person name="Carre W."/>
            <person name="Ball S.G."/>
            <person name="Chaparro C."/>
            <person name="Tonon T."/>
            <person name="Barbeyron T."/>
            <person name="Michel G."/>
            <person name="Noel B."/>
            <person name="Valentin K."/>
            <person name="Elias M."/>
            <person name="Artiguenave F."/>
            <person name="Arun A."/>
            <person name="Aury J.M."/>
            <person name="Barbosa-Neto J.F."/>
            <person name="Bothwell J.H."/>
            <person name="Bouget F.Y."/>
            <person name="Brillet L."/>
            <person name="Cabello-Hurtado F."/>
            <person name="Capella-Gutierrez S."/>
            <person name="Charrier B."/>
            <person name="Cladiere L."/>
            <person name="Cock J.M."/>
            <person name="Coelho S.M."/>
            <person name="Colleoni C."/>
            <person name="Czjzek M."/>
            <person name="Da Silva C."/>
            <person name="Delage L."/>
            <person name="Denoeud F."/>
            <person name="Deschamps P."/>
            <person name="Dittami S.M."/>
            <person name="Gabaldon T."/>
            <person name="Gachon C.M."/>
            <person name="Groisillier A."/>
            <person name="Herve C."/>
            <person name="Jabbari K."/>
            <person name="Katinka M."/>
            <person name="Kloareg B."/>
            <person name="Kowalczyk N."/>
            <person name="Labadie K."/>
            <person name="Leblanc C."/>
            <person name="Lopez P.J."/>
            <person name="McLachlan D.H."/>
            <person name="Meslet-Cladiere L."/>
            <person name="Moustafa A."/>
            <person name="Nehr Z."/>
            <person name="Nyvall Collen P."/>
            <person name="Panaud O."/>
            <person name="Partensky F."/>
            <person name="Poulain J."/>
            <person name="Rensing S.A."/>
            <person name="Rousvoal S."/>
            <person name="Samson G."/>
            <person name="Symeonidi A."/>
            <person name="Weissenbach J."/>
            <person name="Zambounis A."/>
            <person name="Wincker P."/>
            <person name="Boyen C."/>
        </authorList>
    </citation>
    <scope>NUCLEOTIDE SEQUENCE [LARGE SCALE GENOMIC DNA]</scope>
    <source>
        <strain evidence="3">cv. Stackhouse</strain>
    </source>
</reference>
<dbReference type="PANTHER" id="PTHR30383:SF5">
    <property type="entry name" value="SGNH HYDROLASE-TYPE ESTERASE DOMAIN-CONTAINING PROTEIN"/>
    <property type="match status" value="1"/>
</dbReference>
<dbReference type="InterPro" id="IPR013830">
    <property type="entry name" value="SGNH_hydro"/>
</dbReference>
<gene>
    <name evidence="2" type="ORF">CHC_T00004371001</name>
</gene>
<dbReference type="SUPFAM" id="SSF52266">
    <property type="entry name" value="SGNH hydrolase"/>
    <property type="match status" value="1"/>
</dbReference>
<sequence length="425" mass="45349">MVAGLASTVGLGQAMFLKATYQSPPDARGPRSGVERPVARLNTQTLSSSEGHVTRILTASDDARVSHHAGAAGASVSTQSAVNDAVDAAVESVRAQLGNIDLSPTVEKHGTKTVTKHKRILIIGDSLVSGVGGLSSFEDGPSDGPALPRQVARYLSEMLNVDVQWNALSLTGGDVRMLKRKIVPMLTREKERGTIGDISAVVLVTGVNDWKRISPIRTANKFREDLAEFVIKIREQLGDDVSVFLPAIPGVHHTPRFHEPLRSIVIFLNDYWDSQKLQLSRSMAGVYFVGQPPNHEWGTNPVQFFSTLDRVHPSELGYDRWAERIAEHMVSAFEKIASAAKETVAKASISASSTLVKATTSASSVVANATQRAAGAASRAVQVTQKSTEAVKHIATKSNDGAAVPMTAHALGGVKPSEQNKSPSS</sequence>
<dbReference type="GeneID" id="17324013"/>
<dbReference type="Gene3D" id="3.40.50.1110">
    <property type="entry name" value="SGNH hydrolase"/>
    <property type="match status" value="1"/>
</dbReference>
<name>R7QG47_CHOCR</name>
<dbReference type="PANTHER" id="PTHR30383">
    <property type="entry name" value="THIOESTERASE 1/PROTEASE 1/LYSOPHOSPHOLIPASE L1"/>
    <property type="match status" value="1"/>
</dbReference>
<evidence type="ECO:0000313" key="3">
    <source>
        <dbReference type="Proteomes" id="UP000012073"/>
    </source>
</evidence>
<accession>R7QG47</accession>
<dbReference type="Pfam" id="PF13472">
    <property type="entry name" value="Lipase_GDSL_2"/>
    <property type="match status" value="1"/>
</dbReference>
<dbReference type="RefSeq" id="XP_005716250.1">
    <property type="nucleotide sequence ID" value="XM_005716193.1"/>
</dbReference>
<keyword evidence="3" id="KW-1185">Reference proteome</keyword>
<evidence type="ECO:0000313" key="2">
    <source>
        <dbReference type="EMBL" id="CDF36431.1"/>
    </source>
</evidence>
<dbReference type="GO" id="GO:0004622">
    <property type="term" value="F:phosphatidylcholine lysophospholipase activity"/>
    <property type="evidence" value="ECO:0007669"/>
    <property type="project" value="TreeGrafter"/>
</dbReference>
<dbReference type="InterPro" id="IPR036514">
    <property type="entry name" value="SGNH_hydro_sf"/>
</dbReference>
<evidence type="ECO:0000259" key="1">
    <source>
        <dbReference type="Pfam" id="PF13472"/>
    </source>
</evidence>
<proteinExistence type="predicted"/>
<dbReference type="OrthoDB" id="4610at2759"/>
<dbReference type="Proteomes" id="UP000012073">
    <property type="component" value="Unassembled WGS sequence"/>
</dbReference>
<dbReference type="InterPro" id="IPR051532">
    <property type="entry name" value="Ester_Hydrolysis_Enzymes"/>
</dbReference>
<dbReference type="Gramene" id="CDF36431">
    <property type="protein sequence ID" value="CDF36431"/>
    <property type="gene ID" value="CHC_T00004371001"/>
</dbReference>
<dbReference type="KEGG" id="ccp:CHC_T00004371001"/>
<dbReference type="AlphaFoldDB" id="R7QG47"/>
<dbReference type="EMBL" id="HG001780">
    <property type="protein sequence ID" value="CDF36431.1"/>
    <property type="molecule type" value="Genomic_DNA"/>
</dbReference>